<sequence length="111" mass="13206">MEKIEFNNGFIIAITLFLEHKNQNLDLKEKGISDLRLYGATDHLFDLEIPKTLPINLQKRIKKARDKAFHLRLANEKDYSIADKIFKEFEDILIKIDEQIFKTKKIKVNYR</sequence>
<protein>
    <recommendedName>
        <fullName evidence="2">HEPN domain-containing protein</fullName>
    </recommendedName>
</protein>
<gene>
    <name evidence="1" type="ORF">MM415B08011_0010</name>
</gene>
<proteinExistence type="predicted"/>
<accession>A0A6M3LMS9</accession>
<dbReference type="EMBL" id="MT143412">
    <property type="protein sequence ID" value="QJA96566.1"/>
    <property type="molecule type" value="Genomic_DNA"/>
</dbReference>
<evidence type="ECO:0008006" key="2">
    <source>
        <dbReference type="Google" id="ProtNLM"/>
    </source>
</evidence>
<organism evidence="1">
    <name type="scientific">viral metagenome</name>
    <dbReference type="NCBI Taxonomy" id="1070528"/>
    <lineage>
        <taxon>unclassified sequences</taxon>
        <taxon>metagenomes</taxon>
        <taxon>organismal metagenomes</taxon>
    </lineage>
</organism>
<dbReference type="AlphaFoldDB" id="A0A6M3LMS9"/>
<reference evidence="1" key="1">
    <citation type="submission" date="2020-03" db="EMBL/GenBank/DDBJ databases">
        <title>The deep terrestrial virosphere.</title>
        <authorList>
            <person name="Holmfeldt K."/>
            <person name="Nilsson E."/>
            <person name="Simone D."/>
            <person name="Lopez-Fernandez M."/>
            <person name="Wu X."/>
            <person name="de Brujin I."/>
            <person name="Lundin D."/>
            <person name="Andersson A."/>
            <person name="Bertilsson S."/>
            <person name="Dopson M."/>
        </authorList>
    </citation>
    <scope>NUCLEOTIDE SEQUENCE</scope>
    <source>
        <strain evidence="1">MM415B08011</strain>
    </source>
</reference>
<evidence type="ECO:0000313" key="1">
    <source>
        <dbReference type="EMBL" id="QJA96566.1"/>
    </source>
</evidence>
<name>A0A6M3LMS9_9ZZZZ</name>